<name>A0A6A6DL45_9PEZI</name>
<sequence length="141" mass="16570">MDELFNELLKIKDSWPQLEDHPLDVYDGKVLPNGTFELHVILPGHGSVGALSGIQAIESSTVSKPHKDGPEIRRMVLSKENINKLISQMDSEEERERKIKQEKYFFELRDHGAHVREIYTKFLQEKKKEEGWLQWMLNKLW</sequence>
<evidence type="ECO:0000256" key="1">
    <source>
        <dbReference type="SAM" id="Coils"/>
    </source>
</evidence>
<protein>
    <submittedName>
        <fullName evidence="2">Uncharacterized protein</fullName>
    </submittedName>
</protein>
<feature type="coiled-coil region" evidence="1">
    <location>
        <begin position="75"/>
        <end position="102"/>
    </location>
</feature>
<keyword evidence="3" id="KW-1185">Reference proteome</keyword>
<evidence type="ECO:0000313" key="3">
    <source>
        <dbReference type="Proteomes" id="UP000800200"/>
    </source>
</evidence>
<keyword evidence="1" id="KW-0175">Coiled coil</keyword>
<dbReference type="AlphaFoldDB" id="A0A6A6DL45"/>
<organism evidence="2 3">
    <name type="scientific">Zopfia rhizophila CBS 207.26</name>
    <dbReference type="NCBI Taxonomy" id="1314779"/>
    <lineage>
        <taxon>Eukaryota</taxon>
        <taxon>Fungi</taxon>
        <taxon>Dikarya</taxon>
        <taxon>Ascomycota</taxon>
        <taxon>Pezizomycotina</taxon>
        <taxon>Dothideomycetes</taxon>
        <taxon>Dothideomycetes incertae sedis</taxon>
        <taxon>Zopfiaceae</taxon>
        <taxon>Zopfia</taxon>
    </lineage>
</organism>
<evidence type="ECO:0000313" key="2">
    <source>
        <dbReference type="EMBL" id="KAF2179142.1"/>
    </source>
</evidence>
<dbReference type="Proteomes" id="UP000800200">
    <property type="component" value="Unassembled WGS sequence"/>
</dbReference>
<gene>
    <name evidence="2" type="ORF">K469DRAFT_695042</name>
</gene>
<accession>A0A6A6DL45</accession>
<reference evidence="2" key="1">
    <citation type="journal article" date="2020" name="Stud. Mycol.">
        <title>101 Dothideomycetes genomes: a test case for predicting lifestyles and emergence of pathogens.</title>
        <authorList>
            <person name="Haridas S."/>
            <person name="Albert R."/>
            <person name="Binder M."/>
            <person name="Bloem J."/>
            <person name="Labutti K."/>
            <person name="Salamov A."/>
            <person name="Andreopoulos B."/>
            <person name="Baker S."/>
            <person name="Barry K."/>
            <person name="Bills G."/>
            <person name="Bluhm B."/>
            <person name="Cannon C."/>
            <person name="Castanera R."/>
            <person name="Culley D."/>
            <person name="Daum C."/>
            <person name="Ezra D."/>
            <person name="Gonzalez J."/>
            <person name="Henrissat B."/>
            <person name="Kuo A."/>
            <person name="Liang C."/>
            <person name="Lipzen A."/>
            <person name="Lutzoni F."/>
            <person name="Magnuson J."/>
            <person name="Mondo S."/>
            <person name="Nolan M."/>
            <person name="Ohm R."/>
            <person name="Pangilinan J."/>
            <person name="Park H.-J."/>
            <person name="Ramirez L."/>
            <person name="Alfaro M."/>
            <person name="Sun H."/>
            <person name="Tritt A."/>
            <person name="Yoshinaga Y."/>
            <person name="Zwiers L.-H."/>
            <person name="Turgeon B."/>
            <person name="Goodwin S."/>
            <person name="Spatafora J."/>
            <person name="Crous P."/>
            <person name="Grigoriev I."/>
        </authorList>
    </citation>
    <scope>NUCLEOTIDE SEQUENCE</scope>
    <source>
        <strain evidence="2">CBS 207.26</strain>
    </source>
</reference>
<dbReference type="EMBL" id="ML994670">
    <property type="protein sequence ID" value="KAF2179142.1"/>
    <property type="molecule type" value="Genomic_DNA"/>
</dbReference>
<proteinExistence type="predicted"/>